<dbReference type="PANTHER" id="PTHR22916:SF51">
    <property type="entry name" value="GLYCOSYLTRANSFERASE EPSH-RELATED"/>
    <property type="match status" value="1"/>
</dbReference>
<accession>A0A8B2Z0Y2</accession>
<keyword evidence="2 4" id="KW-0808">Transferase</keyword>
<reference evidence="4 5" key="1">
    <citation type="submission" date="2018-08" db="EMBL/GenBank/DDBJ databases">
        <title>A genome reference for cultivated species of the human gut microbiota.</title>
        <authorList>
            <person name="Zou Y."/>
            <person name="Xue W."/>
            <person name="Luo G."/>
        </authorList>
    </citation>
    <scope>NUCLEOTIDE SEQUENCE [LARGE SCALE GENOMIC DNA]</scope>
    <source>
        <strain evidence="4 5">TF10-9AT</strain>
    </source>
</reference>
<organism evidence="4 5">
    <name type="scientific">Ligilactobacillus ruminis</name>
    <dbReference type="NCBI Taxonomy" id="1623"/>
    <lineage>
        <taxon>Bacteria</taxon>
        <taxon>Bacillati</taxon>
        <taxon>Bacillota</taxon>
        <taxon>Bacilli</taxon>
        <taxon>Lactobacillales</taxon>
        <taxon>Lactobacillaceae</taxon>
        <taxon>Ligilactobacillus</taxon>
    </lineage>
</organism>
<sequence>MRQVDVIVPVYNVEKYLKRCLESLLSQTLSSEKYRVLLVDDGSTDGSTAICQKYADENPNLVEYLPKANGGLSDARNYGLQHVDASYVLFIDSDDYVESGMLERMLEKTCNGQKKVVECNFFWQYQDKLTKDVVTGYDSIEDYLVKGRVVAWNKLYRTDWLKQCGVAFPKGLFYEDQCFFFELMPFLESIDEVAVDEVCEVHYVQRNDSISYQNTSRLADLFKIYVRILNFHEEKGWIKTYHDELEYRFVRNLLGNVMLRKIRPIKDGKVKRDLVVKVMEFIDIHFKGWKKNKYIKWDSPQNIYLKTFNKLILKMLIN</sequence>
<dbReference type="InterPro" id="IPR001173">
    <property type="entry name" value="Glyco_trans_2-like"/>
</dbReference>
<dbReference type="Pfam" id="PF00535">
    <property type="entry name" value="Glycos_transf_2"/>
    <property type="match status" value="1"/>
</dbReference>
<dbReference type="GO" id="GO:0016757">
    <property type="term" value="F:glycosyltransferase activity"/>
    <property type="evidence" value="ECO:0007669"/>
    <property type="project" value="UniProtKB-KW"/>
</dbReference>
<dbReference type="SUPFAM" id="SSF53448">
    <property type="entry name" value="Nucleotide-diphospho-sugar transferases"/>
    <property type="match status" value="1"/>
</dbReference>
<evidence type="ECO:0000256" key="2">
    <source>
        <dbReference type="ARBA" id="ARBA00022679"/>
    </source>
</evidence>
<comment type="caution">
    <text evidence="4">The sequence shown here is derived from an EMBL/GenBank/DDBJ whole genome shotgun (WGS) entry which is preliminary data.</text>
</comment>
<dbReference type="AlphaFoldDB" id="A0A8B2Z0Y2"/>
<feature type="domain" description="Glycosyltransferase 2-like" evidence="3">
    <location>
        <begin position="6"/>
        <end position="132"/>
    </location>
</feature>
<proteinExistence type="predicted"/>
<dbReference type="InterPro" id="IPR029044">
    <property type="entry name" value="Nucleotide-diphossugar_trans"/>
</dbReference>
<dbReference type="Proteomes" id="UP000260790">
    <property type="component" value="Unassembled WGS sequence"/>
</dbReference>
<dbReference type="CDD" id="cd00761">
    <property type="entry name" value="Glyco_tranf_GTA_type"/>
    <property type="match status" value="1"/>
</dbReference>
<dbReference type="PANTHER" id="PTHR22916">
    <property type="entry name" value="GLYCOSYLTRANSFERASE"/>
    <property type="match status" value="1"/>
</dbReference>
<name>A0A8B2Z0Y2_9LACO</name>
<gene>
    <name evidence="4" type="ORF">DXD09_08785</name>
</gene>
<evidence type="ECO:0000313" key="4">
    <source>
        <dbReference type="EMBL" id="RGK45409.1"/>
    </source>
</evidence>
<dbReference type="EMBL" id="QSQR01000009">
    <property type="protein sequence ID" value="RGK45409.1"/>
    <property type="molecule type" value="Genomic_DNA"/>
</dbReference>
<evidence type="ECO:0000256" key="1">
    <source>
        <dbReference type="ARBA" id="ARBA00022676"/>
    </source>
</evidence>
<protein>
    <submittedName>
        <fullName evidence="4">Glycosyltransferase</fullName>
    </submittedName>
</protein>
<evidence type="ECO:0000313" key="5">
    <source>
        <dbReference type="Proteomes" id="UP000260790"/>
    </source>
</evidence>
<keyword evidence="1" id="KW-0328">Glycosyltransferase</keyword>
<dbReference type="Gene3D" id="3.90.550.10">
    <property type="entry name" value="Spore Coat Polysaccharide Biosynthesis Protein SpsA, Chain A"/>
    <property type="match status" value="1"/>
</dbReference>
<evidence type="ECO:0000259" key="3">
    <source>
        <dbReference type="Pfam" id="PF00535"/>
    </source>
</evidence>
<dbReference type="RefSeq" id="WP_117643778.1">
    <property type="nucleotide sequence ID" value="NZ_JAQDES010000008.1"/>
</dbReference>